<evidence type="ECO:0000313" key="1">
    <source>
        <dbReference type="EMBL" id="EFW18533.1"/>
    </source>
</evidence>
<dbReference type="Proteomes" id="UP000002497">
    <property type="component" value="Unassembled WGS sequence"/>
</dbReference>
<dbReference type="VEuPathDB" id="FungiDB:CPSG_05219"/>
<accession>E9D4V1</accession>
<proteinExistence type="predicted"/>
<evidence type="ECO:0000313" key="2">
    <source>
        <dbReference type="Proteomes" id="UP000002497"/>
    </source>
</evidence>
<organism evidence="2">
    <name type="scientific">Coccidioides posadasii (strain RMSCC 757 / Silveira)</name>
    <name type="common">Valley fever fungus</name>
    <dbReference type="NCBI Taxonomy" id="443226"/>
    <lineage>
        <taxon>Eukaryota</taxon>
        <taxon>Fungi</taxon>
        <taxon>Dikarya</taxon>
        <taxon>Ascomycota</taxon>
        <taxon>Pezizomycotina</taxon>
        <taxon>Eurotiomycetes</taxon>
        <taxon>Eurotiomycetidae</taxon>
        <taxon>Onygenales</taxon>
        <taxon>Onygenaceae</taxon>
        <taxon>Coccidioides</taxon>
    </lineage>
</organism>
<keyword evidence="2" id="KW-1185">Reference proteome</keyword>
<sequence length="302" mass="34158">MKNATSHTDLELGKRRDGYRTDMRFSDRYGYAVTLLSEAQSTQDYFVANERQLNSAAGTWGYKFMERLQIMTNVYGPLQLRVVSEGTGQACSYLKALLRRDLQGMRGSSRNYRTTRFGRSLCLLPPLIPGYRDGMRESSRLDQGRYCPPRVGAFIDYMETGVNNIWNTFEPQANAHTRMLDVDCYLYFFSTFYYNLQFTDHLDIMPRAKVAWPRISNWAVGLAWCGGNRSGKRSVHGCTAVLPACSALVTYPYNLQDEQDDGLPSDSEALDLDSLFLGRVLANSAITTRLADSGRAFTSIHT</sequence>
<dbReference type="HOGENOM" id="CLU_921353_0_0_1"/>
<dbReference type="AlphaFoldDB" id="E9D4V1"/>
<reference evidence="2" key="1">
    <citation type="journal article" date="2010" name="Genome Res.">
        <title>Population genomic sequencing of Coccidioides fungi reveals recent hybridization and transposon control.</title>
        <authorList>
            <person name="Neafsey D.E."/>
            <person name="Barker B.M."/>
            <person name="Sharpton T.J."/>
            <person name="Stajich J.E."/>
            <person name="Park D.J."/>
            <person name="Whiston E."/>
            <person name="Hung C.-Y."/>
            <person name="McMahan C."/>
            <person name="White J."/>
            <person name="Sykes S."/>
            <person name="Heiman D."/>
            <person name="Young S."/>
            <person name="Zeng Q."/>
            <person name="Abouelleil A."/>
            <person name="Aftuck L."/>
            <person name="Bessette D."/>
            <person name="Brown A."/>
            <person name="FitzGerald M."/>
            <person name="Lui A."/>
            <person name="Macdonald J.P."/>
            <person name="Priest M."/>
            <person name="Orbach M.J."/>
            <person name="Galgiani J.N."/>
            <person name="Kirkland T.N."/>
            <person name="Cole G.T."/>
            <person name="Birren B.W."/>
            <person name="Henn M.R."/>
            <person name="Taylor J.W."/>
            <person name="Rounsley S.D."/>
        </authorList>
    </citation>
    <scope>NUCLEOTIDE SEQUENCE [LARGE SCALE GENOMIC DNA]</scope>
    <source>
        <strain evidence="2">RMSCC 757 / Silveira</strain>
    </source>
</reference>
<dbReference type="EMBL" id="GL636492">
    <property type="protein sequence ID" value="EFW18533.1"/>
    <property type="molecule type" value="Genomic_DNA"/>
</dbReference>
<reference evidence="2" key="2">
    <citation type="submission" date="2010-03" db="EMBL/GenBank/DDBJ databases">
        <title>The genome sequence of Coccidioides posadasii strain Silveira.</title>
        <authorList>
            <consortium name="The Broad Institute Genome Sequencing Center for Infectious Disease"/>
            <person name="Neafsey D."/>
            <person name="Orbach M."/>
            <person name="Henn M.R."/>
            <person name="Cole G.T."/>
            <person name="Galgiani J."/>
            <person name="Gardner M.J."/>
            <person name="Kirkland T.N."/>
            <person name="Taylor J.W."/>
            <person name="Young S.K."/>
            <person name="Zeng Q."/>
            <person name="Koehrsen M."/>
            <person name="Alvarado L."/>
            <person name="Berlin A."/>
            <person name="Borenstein D."/>
            <person name="Chapman S.B."/>
            <person name="Chen Z."/>
            <person name="Engels R."/>
            <person name="Freedman E."/>
            <person name="Gellesch M."/>
            <person name="Goldberg J."/>
            <person name="Griggs A."/>
            <person name="Gujja S."/>
            <person name="Heilman E."/>
            <person name="Heiman D."/>
            <person name="Howarth C."/>
            <person name="Jen D."/>
            <person name="Larson L."/>
            <person name="Mehta T."/>
            <person name="Neiman D."/>
            <person name="Park D."/>
            <person name="Pearson M."/>
            <person name="Richards J."/>
            <person name="Roberts A."/>
            <person name="Saif S."/>
            <person name="Shea T."/>
            <person name="Shenoy N."/>
            <person name="Sisk P."/>
            <person name="Stolte C."/>
            <person name="Sykes S."/>
            <person name="Walk T."/>
            <person name="White J."/>
            <person name="Yandava C."/>
            <person name="Haas B."/>
            <person name="Nusbaum C."/>
            <person name="Birren B."/>
        </authorList>
    </citation>
    <scope>NUCLEOTIDE SEQUENCE [LARGE SCALE GENOMIC DNA]</scope>
    <source>
        <strain evidence="2">RMSCC 757 / Silveira</strain>
    </source>
</reference>
<gene>
    <name evidence="1" type="ORF">CPSG_05219</name>
</gene>
<protein>
    <submittedName>
        <fullName evidence="1">Predicted protein</fullName>
    </submittedName>
</protein>
<name>E9D4V1_COCPS</name>